<keyword evidence="2 6" id="KW-1003">Cell membrane</keyword>
<evidence type="ECO:0000313" key="12">
    <source>
        <dbReference type="Proteomes" id="UP000291949"/>
    </source>
</evidence>
<dbReference type="Pfam" id="PF10035">
    <property type="entry name" value="DUF2179"/>
    <property type="match status" value="1"/>
</dbReference>
<evidence type="ECO:0000259" key="8">
    <source>
        <dbReference type="Pfam" id="PF18955"/>
    </source>
</evidence>
<keyword evidence="4 6" id="KW-1133">Transmembrane helix</keyword>
<protein>
    <recommendedName>
        <fullName evidence="6">UPF0316 protein EQ811_10510</fullName>
    </recommendedName>
</protein>
<feature type="domain" description="DUF2179" evidence="7">
    <location>
        <begin position="117"/>
        <end position="169"/>
    </location>
</feature>
<evidence type="ECO:0000256" key="5">
    <source>
        <dbReference type="ARBA" id="ARBA00023136"/>
    </source>
</evidence>
<dbReference type="NCBIfam" id="NF003194">
    <property type="entry name" value="PRK04164.1-5"/>
    <property type="match status" value="1"/>
</dbReference>
<accession>A0A0S4MED7</accession>
<feature type="domain" description="DUF5698" evidence="8">
    <location>
        <begin position="27"/>
        <end position="84"/>
    </location>
</feature>
<dbReference type="PANTHER" id="PTHR40060">
    <property type="entry name" value="UPF0316 PROTEIN YEBE"/>
    <property type="match status" value="1"/>
</dbReference>
<dbReference type="InterPro" id="IPR044035">
    <property type="entry name" value="DUF5698"/>
</dbReference>
<feature type="transmembrane region" description="Helical" evidence="6">
    <location>
        <begin position="39"/>
        <end position="60"/>
    </location>
</feature>
<dbReference type="NCBIfam" id="NF003190">
    <property type="entry name" value="PRK04164.1-1"/>
    <property type="match status" value="1"/>
</dbReference>
<evidence type="ECO:0000313" key="10">
    <source>
        <dbReference type="EMBL" id="NMK96907.1"/>
    </source>
</evidence>
<evidence type="ECO:0000313" key="11">
    <source>
        <dbReference type="EMBL" id="TBW75779.1"/>
    </source>
</evidence>
<gene>
    <name evidence="11" type="ORF">EQ811_10510</name>
    <name evidence="10" type="ORF">HHM13_02170</name>
    <name evidence="9" type="ORF">HHM24_02570</name>
</gene>
<keyword evidence="13" id="KW-1185">Reference proteome</keyword>
<feature type="transmembrane region" description="Helical" evidence="6">
    <location>
        <begin position="6"/>
        <end position="27"/>
    </location>
</feature>
<evidence type="ECO:0000313" key="9">
    <source>
        <dbReference type="EMBL" id="NMK53635.1"/>
    </source>
</evidence>
<proteinExistence type="inferred from homology"/>
<dbReference type="InterPro" id="IPR019264">
    <property type="entry name" value="DUF2179"/>
</dbReference>
<evidence type="ECO:0000256" key="4">
    <source>
        <dbReference type="ARBA" id="ARBA00022989"/>
    </source>
</evidence>
<evidence type="ECO:0000313" key="14">
    <source>
        <dbReference type="Proteomes" id="UP000550736"/>
    </source>
</evidence>
<sequence length="208" mass="23687">MSAIAHNPWLMVLAIFVINVCYVTFLTMRTILTLKGYRYIAAVVSFLEVLVYVVGLGLVMSSLDQIQNIFAYALGFSVGIIVGMKIEEKLALGYTVVNVTSSEYELDLPNELRNLGYGVTHYEAFGRDGSRMVMQILTPRKYEFKLMDTIKNLDPKAFIIAYEPRNIHGGFWVKGVRRRKLKAYEPEHLDVVVEHEELESAKTNEQKV</sequence>
<comment type="subcellular location">
    <subcellularLocation>
        <location evidence="1 6">Cell membrane</location>
        <topology evidence="1 6">Multi-pass membrane protein</topology>
    </subcellularLocation>
</comment>
<dbReference type="eggNOG" id="COG4843">
    <property type="taxonomic scope" value="Bacteria"/>
</dbReference>
<dbReference type="PANTHER" id="PTHR40060:SF1">
    <property type="entry name" value="UPF0316 PROTEIN YEBE"/>
    <property type="match status" value="1"/>
</dbReference>
<dbReference type="EMBL" id="JABBLX010000002">
    <property type="protein sequence ID" value="NMK96907.1"/>
    <property type="molecule type" value="Genomic_DNA"/>
</dbReference>
<dbReference type="Proteomes" id="UP000550736">
    <property type="component" value="Unassembled WGS sequence"/>
</dbReference>
<dbReference type="HAMAP" id="MF_01515">
    <property type="entry name" value="UPF0316"/>
    <property type="match status" value="1"/>
</dbReference>
<dbReference type="InterPro" id="IPR022930">
    <property type="entry name" value="UPF0316"/>
</dbReference>
<comment type="caution">
    <text evidence="10">The sequence shown here is derived from an EMBL/GenBank/DDBJ whole genome shotgun (WGS) entry which is preliminary data.</text>
</comment>
<dbReference type="Pfam" id="PF18955">
    <property type="entry name" value="DUF5698"/>
    <property type="match status" value="1"/>
</dbReference>
<dbReference type="GeneID" id="93669083"/>
<dbReference type="EMBL" id="SCHC01000004">
    <property type="protein sequence ID" value="TBW75779.1"/>
    <property type="molecule type" value="Genomic_DNA"/>
</dbReference>
<reference evidence="13 14" key="2">
    <citation type="submission" date="2020-04" db="EMBL/GenBank/DDBJ databases">
        <title>The Epidemiology and Molecular Characteristics of Linezolid-Resistant Staphylococcus capitis in Huashan Hospital, Shanghai.</title>
        <authorList>
            <person name="Ding L."/>
            <person name="Li P."/>
            <person name="Yang Y."/>
            <person name="Lin D."/>
            <person name="Xu X."/>
        </authorList>
    </citation>
    <scope>NUCLEOTIDE SEQUENCE [LARGE SCALE GENOMIC DNA]</scope>
    <source>
        <strain evidence="10 14">12-86</strain>
        <strain evidence="9 13">17-84</strain>
    </source>
</reference>
<evidence type="ECO:0000256" key="1">
    <source>
        <dbReference type="ARBA" id="ARBA00004651"/>
    </source>
</evidence>
<dbReference type="CDD" id="cd16381">
    <property type="entry name" value="YitT_C_like_1"/>
    <property type="match status" value="1"/>
</dbReference>
<dbReference type="EMBL" id="JABBMI010000024">
    <property type="protein sequence ID" value="NMK53635.1"/>
    <property type="molecule type" value="Genomic_DNA"/>
</dbReference>
<keyword evidence="3 6" id="KW-0812">Transmembrane</keyword>
<evidence type="ECO:0000256" key="2">
    <source>
        <dbReference type="ARBA" id="ARBA00022475"/>
    </source>
</evidence>
<evidence type="ECO:0000313" key="13">
    <source>
        <dbReference type="Proteomes" id="UP000538955"/>
    </source>
</evidence>
<dbReference type="AlphaFoldDB" id="A0A0S4MED7"/>
<reference evidence="11 12" key="1">
    <citation type="journal article" date="2019" name="Sci. Transl. Med.">
        <title>Quorum sensing between bacterial species on the skin protects against epidermal injury in atopic dermatitis.</title>
        <authorList>
            <person name="Williams M.R."/>
        </authorList>
    </citation>
    <scope>NUCLEOTIDE SEQUENCE [LARGE SCALE GENOMIC DNA]</scope>
    <source>
        <strain evidence="11 12">H8</strain>
    </source>
</reference>
<evidence type="ECO:0000259" key="7">
    <source>
        <dbReference type="Pfam" id="PF10035"/>
    </source>
</evidence>
<dbReference type="GO" id="GO:0005886">
    <property type="term" value="C:plasma membrane"/>
    <property type="evidence" value="ECO:0007669"/>
    <property type="project" value="UniProtKB-SubCell"/>
</dbReference>
<name>A0A0S4MED7_STACP</name>
<keyword evidence="5 6" id="KW-0472">Membrane</keyword>
<comment type="similarity">
    <text evidence="6">Belongs to the UPF0316 family.</text>
</comment>
<dbReference type="Proteomes" id="UP000291949">
    <property type="component" value="Unassembled WGS sequence"/>
</dbReference>
<evidence type="ECO:0000256" key="6">
    <source>
        <dbReference type="HAMAP-Rule" id="MF_01515"/>
    </source>
</evidence>
<feature type="transmembrane region" description="Helical" evidence="6">
    <location>
        <begin position="66"/>
        <end position="84"/>
    </location>
</feature>
<evidence type="ECO:0000256" key="3">
    <source>
        <dbReference type="ARBA" id="ARBA00022692"/>
    </source>
</evidence>
<organism evidence="10 14">
    <name type="scientific">Staphylococcus capitis</name>
    <dbReference type="NCBI Taxonomy" id="29388"/>
    <lineage>
        <taxon>Bacteria</taxon>
        <taxon>Bacillati</taxon>
        <taxon>Bacillota</taxon>
        <taxon>Bacilli</taxon>
        <taxon>Bacillales</taxon>
        <taxon>Staphylococcaceae</taxon>
        <taxon>Staphylococcus</taxon>
    </lineage>
</organism>
<dbReference type="RefSeq" id="WP_002453623.1">
    <property type="nucleotide sequence ID" value="NZ_AP014956.1"/>
</dbReference>
<dbReference type="Proteomes" id="UP000538955">
    <property type="component" value="Unassembled WGS sequence"/>
</dbReference>